<evidence type="ECO:0000256" key="4">
    <source>
        <dbReference type="PIRSR" id="PIRSR617453-50"/>
    </source>
</evidence>
<organism evidence="6 7">
    <name type="scientific">Maioricimonas rarisocia</name>
    <dbReference type="NCBI Taxonomy" id="2528026"/>
    <lineage>
        <taxon>Bacteria</taxon>
        <taxon>Pseudomonadati</taxon>
        <taxon>Planctomycetota</taxon>
        <taxon>Planctomycetia</taxon>
        <taxon>Planctomycetales</taxon>
        <taxon>Planctomycetaceae</taxon>
        <taxon>Maioricimonas</taxon>
    </lineage>
</organism>
<dbReference type="Proteomes" id="UP000320496">
    <property type="component" value="Chromosome"/>
</dbReference>
<comment type="cofactor">
    <cofactor evidence="3">
        <name>(R)-lipoate</name>
        <dbReference type="ChEBI" id="CHEBI:83088"/>
    </cofactor>
    <text evidence="3">Binds 1 lipoyl cofactor covalently.</text>
</comment>
<gene>
    <name evidence="6" type="primary">gcvH_2</name>
    <name evidence="3" type="synonym">gcvH</name>
    <name evidence="6" type="ORF">Mal4_30100</name>
</gene>
<evidence type="ECO:0000256" key="2">
    <source>
        <dbReference type="ARBA" id="ARBA00022823"/>
    </source>
</evidence>
<dbReference type="CDD" id="cd06848">
    <property type="entry name" value="GCS_H"/>
    <property type="match status" value="1"/>
</dbReference>
<dbReference type="PROSITE" id="PS50968">
    <property type="entry name" value="BIOTINYL_LIPOYL"/>
    <property type="match status" value="1"/>
</dbReference>
<evidence type="ECO:0000313" key="6">
    <source>
        <dbReference type="EMBL" id="QDU38680.1"/>
    </source>
</evidence>
<sequence>MDPSQLKYARTHEWVHLEGDVATIGISKFAVEELTDLVYIDLPTPGDQLTKGATFGEVESVKAVSDLYSPVAGEVVEANNALPDDLAALSDDPYGKGWMVRVKVSNASDLDDLMDAIAYEEFCKSQG</sequence>
<evidence type="ECO:0000313" key="7">
    <source>
        <dbReference type="Proteomes" id="UP000320496"/>
    </source>
</evidence>
<dbReference type="RefSeq" id="WP_145369939.1">
    <property type="nucleotide sequence ID" value="NZ_CP036275.1"/>
</dbReference>
<proteinExistence type="inferred from homology"/>
<comment type="function">
    <text evidence="3">The glycine cleavage system catalyzes the degradation of glycine. The H protein shuttles the methylamine group of glycine from the P protein to the T protein.</text>
</comment>
<dbReference type="PANTHER" id="PTHR11715">
    <property type="entry name" value="GLYCINE CLEAVAGE SYSTEM H PROTEIN"/>
    <property type="match status" value="1"/>
</dbReference>
<dbReference type="InterPro" id="IPR033753">
    <property type="entry name" value="GCV_H/Fam206"/>
</dbReference>
<dbReference type="InterPro" id="IPR000089">
    <property type="entry name" value="Biotin_lipoyl"/>
</dbReference>
<dbReference type="GO" id="GO:0005960">
    <property type="term" value="C:glycine cleavage complex"/>
    <property type="evidence" value="ECO:0007669"/>
    <property type="project" value="InterPro"/>
</dbReference>
<dbReference type="HAMAP" id="MF_00272">
    <property type="entry name" value="GcvH"/>
    <property type="match status" value="1"/>
</dbReference>
<dbReference type="NCBIfam" id="NF002270">
    <property type="entry name" value="PRK01202.1"/>
    <property type="match status" value="1"/>
</dbReference>
<dbReference type="OrthoDB" id="9796712at2"/>
<dbReference type="EMBL" id="CP036275">
    <property type="protein sequence ID" value="QDU38680.1"/>
    <property type="molecule type" value="Genomic_DNA"/>
</dbReference>
<dbReference type="SUPFAM" id="SSF51230">
    <property type="entry name" value="Single hybrid motif"/>
    <property type="match status" value="1"/>
</dbReference>
<dbReference type="PROSITE" id="PS00189">
    <property type="entry name" value="LIPOYL"/>
    <property type="match status" value="1"/>
</dbReference>
<dbReference type="InterPro" id="IPR017453">
    <property type="entry name" value="GCV_H_sub"/>
</dbReference>
<dbReference type="Pfam" id="PF01597">
    <property type="entry name" value="GCV_H"/>
    <property type="match status" value="1"/>
</dbReference>
<dbReference type="AlphaFoldDB" id="A0A517Z858"/>
<dbReference type="PANTHER" id="PTHR11715:SF3">
    <property type="entry name" value="GLYCINE CLEAVAGE SYSTEM H PROTEIN-RELATED"/>
    <property type="match status" value="1"/>
</dbReference>
<dbReference type="Gene3D" id="2.40.50.100">
    <property type="match status" value="1"/>
</dbReference>
<name>A0A517Z858_9PLAN</name>
<evidence type="ECO:0000256" key="3">
    <source>
        <dbReference type="HAMAP-Rule" id="MF_00272"/>
    </source>
</evidence>
<feature type="modified residue" description="N6-lipoyllysine" evidence="3 4">
    <location>
        <position position="62"/>
    </location>
</feature>
<dbReference type="InterPro" id="IPR003016">
    <property type="entry name" value="2-oxoA_DH_lipoyl-BS"/>
</dbReference>
<dbReference type="GO" id="GO:0019464">
    <property type="term" value="P:glycine decarboxylation via glycine cleavage system"/>
    <property type="evidence" value="ECO:0007669"/>
    <property type="project" value="UniProtKB-UniRule"/>
</dbReference>
<feature type="domain" description="Lipoyl-binding" evidence="5">
    <location>
        <begin position="21"/>
        <end position="103"/>
    </location>
</feature>
<reference evidence="6 7" key="1">
    <citation type="submission" date="2019-02" db="EMBL/GenBank/DDBJ databases">
        <title>Deep-cultivation of Planctomycetes and their phenomic and genomic characterization uncovers novel biology.</title>
        <authorList>
            <person name="Wiegand S."/>
            <person name="Jogler M."/>
            <person name="Boedeker C."/>
            <person name="Pinto D."/>
            <person name="Vollmers J."/>
            <person name="Rivas-Marin E."/>
            <person name="Kohn T."/>
            <person name="Peeters S.H."/>
            <person name="Heuer A."/>
            <person name="Rast P."/>
            <person name="Oberbeckmann S."/>
            <person name="Bunk B."/>
            <person name="Jeske O."/>
            <person name="Meyerdierks A."/>
            <person name="Storesund J.E."/>
            <person name="Kallscheuer N."/>
            <person name="Luecker S."/>
            <person name="Lage O.M."/>
            <person name="Pohl T."/>
            <person name="Merkel B.J."/>
            <person name="Hornburger P."/>
            <person name="Mueller R.-W."/>
            <person name="Bruemmer F."/>
            <person name="Labrenz M."/>
            <person name="Spormann A.M."/>
            <person name="Op den Camp H."/>
            <person name="Overmann J."/>
            <person name="Amann R."/>
            <person name="Jetten M.S.M."/>
            <person name="Mascher T."/>
            <person name="Medema M.H."/>
            <person name="Devos D.P."/>
            <person name="Kaster A.-K."/>
            <person name="Ovreas L."/>
            <person name="Rohde M."/>
            <person name="Galperin M.Y."/>
            <person name="Jogler C."/>
        </authorList>
    </citation>
    <scope>NUCLEOTIDE SEQUENCE [LARGE SCALE GENOMIC DNA]</scope>
    <source>
        <strain evidence="6 7">Mal4</strain>
    </source>
</reference>
<protein>
    <recommendedName>
        <fullName evidence="3">Glycine cleavage system H protein</fullName>
    </recommendedName>
</protein>
<dbReference type="KEGG" id="mri:Mal4_30100"/>
<keyword evidence="7" id="KW-1185">Reference proteome</keyword>
<dbReference type="GO" id="GO:0005829">
    <property type="term" value="C:cytosol"/>
    <property type="evidence" value="ECO:0007669"/>
    <property type="project" value="TreeGrafter"/>
</dbReference>
<dbReference type="GO" id="GO:0009249">
    <property type="term" value="P:protein lipoylation"/>
    <property type="evidence" value="ECO:0007669"/>
    <property type="project" value="TreeGrafter"/>
</dbReference>
<evidence type="ECO:0000259" key="5">
    <source>
        <dbReference type="PROSITE" id="PS50968"/>
    </source>
</evidence>
<dbReference type="InterPro" id="IPR011053">
    <property type="entry name" value="Single_hybrid_motif"/>
</dbReference>
<comment type="similarity">
    <text evidence="1 3">Belongs to the GcvH family.</text>
</comment>
<accession>A0A517Z858</accession>
<evidence type="ECO:0000256" key="1">
    <source>
        <dbReference type="ARBA" id="ARBA00009249"/>
    </source>
</evidence>
<dbReference type="NCBIfam" id="TIGR00527">
    <property type="entry name" value="gcvH"/>
    <property type="match status" value="1"/>
</dbReference>
<dbReference type="InterPro" id="IPR002930">
    <property type="entry name" value="GCV_H"/>
</dbReference>
<keyword evidence="2 3" id="KW-0450">Lipoyl</keyword>
<comment type="subunit">
    <text evidence="3">The glycine cleavage system is composed of four proteins: P, T, L and H.</text>
</comment>